<dbReference type="PANTHER" id="PTHR12461:SF99">
    <property type="entry name" value="BIFUNCTIONAL PEPTIDASE AND (3S)-LYSYL HYDROXYLASE JMJD7"/>
    <property type="match status" value="1"/>
</dbReference>
<evidence type="ECO:0000259" key="1">
    <source>
        <dbReference type="PROSITE" id="PS51184"/>
    </source>
</evidence>
<evidence type="ECO:0000313" key="2">
    <source>
        <dbReference type="EMBL" id="KIY71423.1"/>
    </source>
</evidence>
<dbReference type="AlphaFoldDB" id="A0A0D7BLJ4"/>
<feature type="domain" description="JmjC" evidence="1">
    <location>
        <begin position="137"/>
        <end position="321"/>
    </location>
</feature>
<sequence length="333" mass="37778">MSTYQHYLPALKWISREYRDLNSSHYKTLENPPSALEFSRIVLVSRPVLVKSSHLDANKDLWTDEYLAEKMNTRIAHPMLLYSFADAIAVGPDGAEYFVEPHVEMLTMPELLNRLNGQDGSNENTEAFYLQSQNGNLYSSEDFEGGKSPSEFDVLRQDVPADISWFSAALGRHPDAVNLWIGNSGSTTSIHSDPYENLYHVVRGEKYFTLLPPTEGWCLKERVYPHAAYIRDEVTGKLIIKPSLSDNTPTVRWSSISDPNIPGAFDEEPHRINITVRAGETLYLPAGWWHYVQQSEETTIALNWWYDIEMQGASWVMLGLFRGAGELPAMTAE</sequence>
<organism evidence="2 3">
    <name type="scientific">Cylindrobasidium torrendii FP15055 ss-10</name>
    <dbReference type="NCBI Taxonomy" id="1314674"/>
    <lineage>
        <taxon>Eukaryota</taxon>
        <taxon>Fungi</taxon>
        <taxon>Dikarya</taxon>
        <taxon>Basidiomycota</taxon>
        <taxon>Agaricomycotina</taxon>
        <taxon>Agaricomycetes</taxon>
        <taxon>Agaricomycetidae</taxon>
        <taxon>Agaricales</taxon>
        <taxon>Marasmiineae</taxon>
        <taxon>Physalacriaceae</taxon>
        <taxon>Cylindrobasidium</taxon>
    </lineage>
</organism>
<proteinExistence type="predicted"/>
<dbReference type="SUPFAM" id="SSF51197">
    <property type="entry name" value="Clavaminate synthase-like"/>
    <property type="match status" value="1"/>
</dbReference>
<dbReference type="STRING" id="1314674.A0A0D7BLJ4"/>
<dbReference type="PANTHER" id="PTHR12461">
    <property type="entry name" value="HYPOXIA-INDUCIBLE FACTOR 1 ALPHA INHIBITOR-RELATED"/>
    <property type="match status" value="1"/>
</dbReference>
<keyword evidence="3" id="KW-1185">Reference proteome</keyword>
<dbReference type="PROSITE" id="PS51184">
    <property type="entry name" value="JMJC"/>
    <property type="match status" value="1"/>
</dbReference>
<dbReference type="EMBL" id="KN880454">
    <property type="protein sequence ID" value="KIY71423.1"/>
    <property type="molecule type" value="Genomic_DNA"/>
</dbReference>
<evidence type="ECO:0000313" key="3">
    <source>
        <dbReference type="Proteomes" id="UP000054007"/>
    </source>
</evidence>
<protein>
    <submittedName>
        <fullName evidence="2">Clavaminate synthase-like protein</fullName>
    </submittedName>
</protein>
<dbReference type="Pfam" id="PF13621">
    <property type="entry name" value="Cupin_8"/>
    <property type="match status" value="1"/>
</dbReference>
<dbReference type="Gene3D" id="2.60.120.10">
    <property type="entry name" value="Jelly Rolls"/>
    <property type="match status" value="1"/>
</dbReference>
<dbReference type="OrthoDB" id="424465at2759"/>
<accession>A0A0D7BLJ4</accession>
<dbReference type="Proteomes" id="UP000054007">
    <property type="component" value="Unassembled WGS sequence"/>
</dbReference>
<dbReference type="SMART" id="SM00558">
    <property type="entry name" value="JmjC"/>
    <property type="match status" value="1"/>
</dbReference>
<reference evidence="2 3" key="1">
    <citation type="journal article" date="2015" name="Fungal Genet. Biol.">
        <title>Evolution of novel wood decay mechanisms in Agaricales revealed by the genome sequences of Fistulina hepatica and Cylindrobasidium torrendii.</title>
        <authorList>
            <person name="Floudas D."/>
            <person name="Held B.W."/>
            <person name="Riley R."/>
            <person name="Nagy L.G."/>
            <person name="Koehler G."/>
            <person name="Ransdell A.S."/>
            <person name="Younus H."/>
            <person name="Chow J."/>
            <person name="Chiniquy J."/>
            <person name="Lipzen A."/>
            <person name="Tritt A."/>
            <person name="Sun H."/>
            <person name="Haridas S."/>
            <person name="LaButti K."/>
            <person name="Ohm R.A."/>
            <person name="Kues U."/>
            <person name="Blanchette R.A."/>
            <person name="Grigoriev I.V."/>
            <person name="Minto R.E."/>
            <person name="Hibbett D.S."/>
        </authorList>
    </citation>
    <scope>NUCLEOTIDE SEQUENCE [LARGE SCALE GENOMIC DNA]</scope>
    <source>
        <strain evidence="2 3">FP15055 ss-10</strain>
    </source>
</reference>
<name>A0A0D7BLJ4_9AGAR</name>
<dbReference type="InterPro" id="IPR041667">
    <property type="entry name" value="Cupin_8"/>
</dbReference>
<gene>
    <name evidence="2" type="ORF">CYLTODRAFT_429473</name>
</gene>
<dbReference type="InterPro" id="IPR014710">
    <property type="entry name" value="RmlC-like_jellyroll"/>
</dbReference>
<dbReference type="InterPro" id="IPR003347">
    <property type="entry name" value="JmjC_dom"/>
</dbReference>